<sequence>MRVVRWTADGGRVLGVSFFDRVPPPPARPAPPERPRPKWIKPETEVGGVVAAELLLAGSDRAVIGLRGITAYTNGFDVNLVAVLRQEDRDGRYFHLGFHRESPNEPPAPEFLRIGVQFADGGVATNLNEYALFDPLDEPAGPILTHDSGGGGGRRYEMRYWVWPLPPPGPVTFVCEWPAFGIAEARAEMDGQVIRDAAARSVVAWPDQE</sequence>
<gene>
    <name evidence="1" type="ORF">SAMN06264365_110211</name>
</gene>
<accession>A0A239BYX8</accession>
<organism evidence="1 2">
    <name type="scientific">Actinoplanes regularis</name>
    <dbReference type="NCBI Taxonomy" id="52697"/>
    <lineage>
        <taxon>Bacteria</taxon>
        <taxon>Bacillati</taxon>
        <taxon>Actinomycetota</taxon>
        <taxon>Actinomycetes</taxon>
        <taxon>Micromonosporales</taxon>
        <taxon>Micromonosporaceae</taxon>
        <taxon>Actinoplanes</taxon>
    </lineage>
</organism>
<reference evidence="1 2" key="1">
    <citation type="submission" date="2017-06" db="EMBL/GenBank/DDBJ databases">
        <authorList>
            <person name="Kim H.J."/>
            <person name="Triplett B.A."/>
        </authorList>
    </citation>
    <scope>NUCLEOTIDE SEQUENCE [LARGE SCALE GENOMIC DNA]</scope>
    <source>
        <strain evidence="1 2">DSM 43151</strain>
    </source>
</reference>
<dbReference type="AlphaFoldDB" id="A0A239BYX8"/>
<proteinExistence type="predicted"/>
<protein>
    <submittedName>
        <fullName evidence="1">Uncharacterized protein</fullName>
    </submittedName>
</protein>
<evidence type="ECO:0000313" key="2">
    <source>
        <dbReference type="Proteomes" id="UP000198415"/>
    </source>
</evidence>
<name>A0A239BYX8_9ACTN</name>
<dbReference type="EMBL" id="FZNR01000010">
    <property type="protein sequence ID" value="SNS13090.1"/>
    <property type="molecule type" value="Genomic_DNA"/>
</dbReference>
<dbReference type="Proteomes" id="UP000198415">
    <property type="component" value="Unassembled WGS sequence"/>
</dbReference>
<evidence type="ECO:0000313" key="1">
    <source>
        <dbReference type="EMBL" id="SNS13090.1"/>
    </source>
</evidence>
<keyword evidence="2" id="KW-1185">Reference proteome</keyword>